<sequence length="200" mass="23040">MGRFFACIQIYNSHKIARENIIEEFIKIINSNGYCPSNQEDFVISYALAFSANNRWITVGSNDYKDNSSHSYKDAQQIAMFMETSSFCMEVVDSDFADIKLYNKSGHSDTVIVGRSYFSEEESPKGKSECWKHLLIEGKTWNDLSIVWNKEEVFVEDALCEAADLLGIDQNYMLSDYDDLKNNTENDNNILLLYFKKTNC</sequence>
<name>A0ABR2K6L7_9EUKA</name>
<accession>A0ABR2K6L7</accession>
<comment type="caution">
    <text evidence="1">The sequence shown here is derived from an EMBL/GenBank/DDBJ whole genome shotgun (WGS) entry which is preliminary data.</text>
</comment>
<organism evidence="1 2">
    <name type="scientific">Tritrichomonas musculus</name>
    <dbReference type="NCBI Taxonomy" id="1915356"/>
    <lineage>
        <taxon>Eukaryota</taxon>
        <taxon>Metamonada</taxon>
        <taxon>Parabasalia</taxon>
        <taxon>Tritrichomonadida</taxon>
        <taxon>Tritrichomonadidae</taxon>
        <taxon>Tritrichomonas</taxon>
    </lineage>
</organism>
<protein>
    <submittedName>
        <fullName evidence="1">Uncharacterized protein</fullName>
    </submittedName>
</protein>
<evidence type="ECO:0000313" key="2">
    <source>
        <dbReference type="Proteomes" id="UP001470230"/>
    </source>
</evidence>
<keyword evidence="2" id="KW-1185">Reference proteome</keyword>
<dbReference type="EMBL" id="JAPFFF010000007">
    <property type="protein sequence ID" value="KAK8886766.1"/>
    <property type="molecule type" value="Genomic_DNA"/>
</dbReference>
<reference evidence="1 2" key="1">
    <citation type="submission" date="2024-04" db="EMBL/GenBank/DDBJ databases">
        <title>Tritrichomonas musculus Genome.</title>
        <authorList>
            <person name="Alves-Ferreira E."/>
            <person name="Grigg M."/>
            <person name="Lorenzi H."/>
            <person name="Galac M."/>
        </authorList>
    </citation>
    <scope>NUCLEOTIDE SEQUENCE [LARGE SCALE GENOMIC DNA]</scope>
    <source>
        <strain evidence="1 2">EAF2021</strain>
    </source>
</reference>
<dbReference type="Proteomes" id="UP001470230">
    <property type="component" value="Unassembled WGS sequence"/>
</dbReference>
<proteinExistence type="predicted"/>
<gene>
    <name evidence="1" type="ORF">M9Y10_042235</name>
</gene>
<evidence type="ECO:0000313" key="1">
    <source>
        <dbReference type="EMBL" id="KAK8886766.1"/>
    </source>
</evidence>